<comment type="caution">
    <text evidence="9">The sequence shown here is derived from an EMBL/GenBank/DDBJ whole genome shotgun (WGS) entry which is preliminary data.</text>
</comment>
<gene>
    <name evidence="9" type="ORF">WAX78_21600</name>
</gene>
<evidence type="ECO:0000313" key="9">
    <source>
        <dbReference type="EMBL" id="MEI4832007.1"/>
    </source>
</evidence>
<sequence length="364" mass="41819">MSTVKTNYKVSPIFVFFLIHAAQFGVGVLGFARVIAKAAGYDAWMGVIIAGIGVHILMWMMYRLLGDANGNLLTVHQNIFGKWLGNAFNLIFITLFFLDSVSIIRTYVEIIQVWMFPTAATWKLTIFLCILSYYIISSGFRVMTGICVISVVATCGYIMMLFVTIKYANFGNLLPMFSHSFGDILKATQASIYTMIGFELILMIYPFIKTPEKSHKFAQYGVLFSNFLFLLSTILAFAFFSEKQLSKTIWSQLSITQVIRLPFIERLEYIAISGYAIIAITSFILPLWGATRGFYELFRIKQKYILISFLFLTVIISQFLTERHDINNFITHVSNLDFWIVYVYIPVLFLIMWVKKKWKTSKSK</sequence>
<comment type="similarity">
    <text evidence="2">Belongs to the amino acid-polyamine-organocation (APC) superfamily. Spore germination protein (SGP) (TC 2.A.3.9) family.</text>
</comment>
<feature type="transmembrane region" description="Helical" evidence="8">
    <location>
        <begin position="12"/>
        <end position="31"/>
    </location>
</feature>
<dbReference type="PANTHER" id="PTHR34975">
    <property type="entry name" value="SPORE GERMINATION PROTEIN A2"/>
    <property type="match status" value="1"/>
</dbReference>
<feature type="transmembrane region" description="Helical" evidence="8">
    <location>
        <begin position="114"/>
        <end position="136"/>
    </location>
</feature>
<evidence type="ECO:0000256" key="2">
    <source>
        <dbReference type="ARBA" id="ARBA00007998"/>
    </source>
</evidence>
<feature type="transmembrane region" description="Helical" evidence="8">
    <location>
        <begin position="148"/>
        <end position="170"/>
    </location>
</feature>
<dbReference type="Pfam" id="PF03845">
    <property type="entry name" value="Spore_permease"/>
    <property type="match status" value="1"/>
</dbReference>
<keyword evidence="7 8" id="KW-0472">Membrane</keyword>
<name>A0ABU8G166_9BACI</name>
<keyword evidence="5 8" id="KW-0812">Transmembrane</keyword>
<protein>
    <submittedName>
        <fullName evidence="9">GerAB/ArcD/ProY family transporter</fullName>
    </submittedName>
</protein>
<evidence type="ECO:0000256" key="3">
    <source>
        <dbReference type="ARBA" id="ARBA00022448"/>
    </source>
</evidence>
<keyword evidence="6 8" id="KW-1133">Transmembrane helix</keyword>
<feature type="transmembrane region" description="Helical" evidence="8">
    <location>
        <begin position="269"/>
        <end position="291"/>
    </location>
</feature>
<feature type="transmembrane region" description="Helical" evidence="8">
    <location>
        <begin position="43"/>
        <end position="62"/>
    </location>
</feature>
<feature type="transmembrane region" description="Helical" evidence="8">
    <location>
        <begin position="220"/>
        <end position="240"/>
    </location>
</feature>
<dbReference type="PANTHER" id="PTHR34975:SF2">
    <property type="entry name" value="SPORE GERMINATION PROTEIN A2"/>
    <property type="match status" value="1"/>
</dbReference>
<dbReference type="InterPro" id="IPR004761">
    <property type="entry name" value="Spore_GerAB"/>
</dbReference>
<feature type="transmembrane region" description="Helical" evidence="8">
    <location>
        <begin position="336"/>
        <end position="354"/>
    </location>
</feature>
<comment type="subcellular location">
    <subcellularLocation>
        <location evidence="1">Membrane</location>
        <topology evidence="1">Multi-pass membrane protein</topology>
    </subcellularLocation>
</comment>
<evidence type="ECO:0000256" key="5">
    <source>
        <dbReference type="ARBA" id="ARBA00022692"/>
    </source>
</evidence>
<dbReference type="NCBIfam" id="TIGR00912">
    <property type="entry name" value="2A0309"/>
    <property type="match status" value="1"/>
</dbReference>
<keyword evidence="10" id="KW-1185">Reference proteome</keyword>
<feature type="transmembrane region" description="Helical" evidence="8">
    <location>
        <begin position="190"/>
        <end position="208"/>
    </location>
</feature>
<evidence type="ECO:0000256" key="4">
    <source>
        <dbReference type="ARBA" id="ARBA00022544"/>
    </source>
</evidence>
<proteinExistence type="inferred from homology"/>
<evidence type="ECO:0000313" key="10">
    <source>
        <dbReference type="Proteomes" id="UP001367922"/>
    </source>
</evidence>
<evidence type="ECO:0000256" key="1">
    <source>
        <dbReference type="ARBA" id="ARBA00004141"/>
    </source>
</evidence>
<dbReference type="RefSeq" id="WP_336484117.1">
    <property type="nucleotide sequence ID" value="NZ_JBAWSV010000010.1"/>
</dbReference>
<feature type="transmembrane region" description="Helical" evidence="8">
    <location>
        <begin position="83"/>
        <end position="108"/>
    </location>
</feature>
<evidence type="ECO:0000256" key="8">
    <source>
        <dbReference type="SAM" id="Phobius"/>
    </source>
</evidence>
<keyword evidence="4" id="KW-0309">Germination</keyword>
<dbReference type="Proteomes" id="UP001367922">
    <property type="component" value="Unassembled WGS sequence"/>
</dbReference>
<evidence type="ECO:0000256" key="6">
    <source>
        <dbReference type="ARBA" id="ARBA00022989"/>
    </source>
</evidence>
<keyword evidence="3" id="KW-0813">Transport</keyword>
<organism evidence="9 10">
    <name type="scientific">Bacillus yunxiaonensis</name>
    <dbReference type="NCBI Taxonomy" id="3127665"/>
    <lineage>
        <taxon>Bacteria</taxon>
        <taxon>Bacillati</taxon>
        <taxon>Bacillota</taxon>
        <taxon>Bacilli</taxon>
        <taxon>Bacillales</taxon>
        <taxon>Bacillaceae</taxon>
        <taxon>Bacillus</taxon>
    </lineage>
</organism>
<dbReference type="EMBL" id="JBAWSV010000010">
    <property type="protein sequence ID" value="MEI4832007.1"/>
    <property type="molecule type" value="Genomic_DNA"/>
</dbReference>
<evidence type="ECO:0000256" key="7">
    <source>
        <dbReference type="ARBA" id="ARBA00023136"/>
    </source>
</evidence>
<feature type="transmembrane region" description="Helical" evidence="8">
    <location>
        <begin position="303"/>
        <end position="321"/>
    </location>
</feature>
<dbReference type="Gene3D" id="1.20.1740.10">
    <property type="entry name" value="Amino acid/polyamine transporter I"/>
    <property type="match status" value="1"/>
</dbReference>
<reference evidence="9 10" key="1">
    <citation type="submission" date="2024-01" db="EMBL/GenBank/DDBJ databases">
        <title>Seven novel Bacillus-like species.</title>
        <authorList>
            <person name="Liu G."/>
        </authorList>
    </citation>
    <scope>NUCLEOTIDE SEQUENCE [LARGE SCALE GENOMIC DNA]</scope>
    <source>
        <strain evidence="9 10">FJAT-53711</strain>
    </source>
</reference>
<accession>A0ABU8G166</accession>